<dbReference type="Proteomes" id="UP000563898">
    <property type="component" value="Unassembled WGS sequence"/>
</dbReference>
<comment type="caution">
    <text evidence="1">The sequence shown here is derived from an EMBL/GenBank/DDBJ whole genome shotgun (WGS) entry which is preliminary data.</text>
</comment>
<name>A0A846WWG8_9ACTN</name>
<dbReference type="RefSeq" id="WP_006372032.1">
    <property type="nucleotide sequence ID" value="NZ_CP073075.1"/>
</dbReference>
<protein>
    <submittedName>
        <fullName evidence="1">Uncharacterized protein</fullName>
    </submittedName>
</protein>
<organism evidence="1 2">
    <name type="scientific">Gordonia polyisoprenivorans</name>
    <dbReference type="NCBI Taxonomy" id="84595"/>
    <lineage>
        <taxon>Bacteria</taxon>
        <taxon>Bacillati</taxon>
        <taxon>Actinomycetota</taxon>
        <taxon>Actinomycetes</taxon>
        <taxon>Mycobacteriales</taxon>
        <taxon>Gordoniaceae</taxon>
        <taxon>Gordonia</taxon>
    </lineage>
</organism>
<gene>
    <name evidence="1" type="ORF">HGA05_25770</name>
</gene>
<proteinExistence type="predicted"/>
<reference evidence="1 2" key="1">
    <citation type="submission" date="2020-04" db="EMBL/GenBank/DDBJ databases">
        <title>MicrobeNet Type strains.</title>
        <authorList>
            <person name="Nicholson A.C."/>
        </authorList>
    </citation>
    <scope>NUCLEOTIDE SEQUENCE [LARGE SCALE GENOMIC DNA]</scope>
    <source>
        <strain evidence="1 2">ATCC BAA-14</strain>
    </source>
</reference>
<sequence>MLPSRSRLQSWHPEQLTEAADTVKTAGSAIETAAEYAAGQCAGLPEYQGWTGPAQTAAQQSFDQAKRAAYAIADAAEAVSGALTIGAHDLAWARSSLLDHVTAVETGDLWVNDLWVVLIRPKEFTSAALVELRKQRDSAQKATNTKLVAVGTADDSTANSLRAAAQSHAVTLPQAPTMMEAMINTSAAPPQDEVPNPAELMGQLRQGQIRDVDAATTIARVDTDTVVNGSTTTVLMQDGGRTVITDRTTSAVGNDGVVEAGFAADDTLASHTETQYDPQGNLVVAINETRGDRSGTVATRIQTPSGGAYKVVAADGAKKGWTLNPDGTRNEDLPADAGYFTHQSETLFGAGMASMEVAAKNGHLEAGPIARAGIASGMKFGGPALSIAVAASDIINADNNYEACRALMSGIMGGAGGWAMGAAAAGVSAPAGPLAVLGAGAGAAAGTWVFGKAGDEIGRLVCPK</sequence>
<evidence type="ECO:0000313" key="2">
    <source>
        <dbReference type="Proteomes" id="UP000563898"/>
    </source>
</evidence>
<evidence type="ECO:0000313" key="1">
    <source>
        <dbReference type="EMBL" id="NKY04973.1"/>
    </source>
</evidence>
<dbReference type="AlphaFoldDB" id="A0A846WWG8"/>
<dbReference type="Gene3D" id="1.10.287.1060">
    <property type="entry name" value="ESAT-6-like"/>
    <property type="match status" value="1"/>
</dbReference>
<accession>A0A846WWG8</accession>
<dbReference type="EMBL" id="JAAXPC010000026">
    <property type="protein sequence ID" value="NKY04973.1"/>
    <property type="molecule type" value="Genomic_DNA"/>
</dbReference>